<proteinExistence type="predicted"/>
<sequence>MPMRLLYFVPRPEGVKDEQVIPILFDWRPQGNYLASSNGTISVRISDRYGEIFDDFNAPEKDKFLQWHKDGDYLAAVGSNPPQVTMYTVSTKEANEIDLGLALKEVPTFCLWSDSSPVLVVGTNRGNVFFLNVFTSRKTPVMGKHQRAITSGAFNDNGLLALGSEDATITISNAQGDTVNSFGCNAEPEDVHYIKVFDEYDKNLDEYFITAILSKKTLMVASALGTDPPVNLQFQEKYGNIKKCCWFEKGHVLMAFETGTIVCLRLDRIPDKSQEMFSVKDFESYLSDLSLCLEARMAIAIGDNCIKVRHLDRLSELTSLVTVEDDQKGLDQVKANNNGSLLAVTGKSGTMMIFLTKIPIIGSAYRDKIVYLSSLNKVKIHFDGDRDSIEIDVRVEPSHLSVSDNHIAVVTNNRAWFYELHTKSVSMVNEYEYLSTVTKLKMNQTFVMALLDGRAQIHKIVGSHFDEDSEGEQMSFPFQTDNVQYSSIVDGDLTERFFIYCTESNHITFFSLQDWSLILDFRHNCSITKIVAEFTGIRLCFFDERHECHIFCPATYKSVVVPTNESNYIDCLWENFTIDRDTFTVSNGQSLTVFILNKDNEGINVLKIGETTIPYGHMPMMLSKGIVFCMTQGGKINTFILESQKTEANYESKSLNQLIEALKQQLILRRWRNAWKICEQGNNTTLWNTFAEEALEAHMFGLASRIYKHIGNVAMAWTVEDLEDKEDYMLVKGIIAMIKGKYDEAEEAFVESGNGEMALEMRRDILHWEKAVDLARRIKPSELPKIAKEYANQLEFLGKFDDALKHYEDAILPDTDDPEKIDFTSEHNEICEGGVARMSIKTGDINRGIKLAQKLPNRGIKKDCGLLLEQIKQYNEAGKLFEIGSFYDRAAAAYIKAKNWAKIKELGDRVRSPKILSQYGKVLEAEKKYEEALKAYKNAANYDGAVRIMVDHLNMVEDAVKIVRESRSSEGAKIVAKYFSKKGDNETAIEFLVISQCCQEAFQMAESENLMDVYANAIEAEGIASQYEALSQYYSTKQRDNIMAGKFYFLNGDYKAAMEMLLSANDDDRALHLAIKCAVDSKDPALIKKLTNYFLGEIDGVPKDPNFIFRLYVSLQMYSEAAKTAMILSQDEQKRGNYKVARDLLFQMHRQLISNNLHVSSTAARMLIRVANNISLFSTHMVDILTSTVIVCTKSGLNASAFKYAVQLLRPELRRSISDKYRKKIESIVRKAKDATDEEEPKTPCPFCNEAIFETTLICQFCKNRLPCCIITGKHIIVEDFALCSNCDFPGYFSEFKKLVARNEKCPMCTSDCNDITPSNANIYLQTKFSQ</sequence>
<accession>A0AC35F0U3</accession>
<evidence type="ECO:0000313" key="2">
    <source>
        <dbReference type="WBParaSite" id="PS1159_v2.g127.t1"/>
    </source>
</evidence>
<organism evidence="1 2">
    <name type="scientific">Panagrolaimus sp. PS1159</name>
    <dbReference type="NCBI Taxonomy" id="55785"/>
    <lineage>
        <taxon>Eukaryota</taxon>
        <taxon>Metazoa</taxon>
        <taxon>Ecdysozoa</taxon>
        <taxon>Nematoda</taxon>
        <taxon>Chromadorea</taxon>
        <taxon>Rhabditida</taxon>
        <taxon>Tylenchina</taxon>
        <taxon>Panagrolaimomorpha</taxon>
        <taxon>Panagrolaimoidea</taxon>
        <taxon>Panagrolaimidae</taxon>
        <taxon>Panagrolaimus</taxon>
    </lineage>
</organism>
<evidence type="ECO:0000313" key="1">
    <source>
        <dbReference type="Proteomes" id="UP000887580"/>
    </source>
</evidence>
<protein>
    <submittedName>
        <fullName evidence="2">WD repeat-containing protein 19</fullName>
    </submittedName>
</protein>
<dbReference type="Proteomes" id="UP000887580">
    <property type="component" value="Unplaced"/>
</dbReference>
<dbReference type="WBParaSite" id="PS1159_v2.g127.t1">
    <property type="protein sequence ID" value="PS1159_v2.g127.t1"/>
    <property type="gene ID" value="PS1159_v2.g127"/>
</dbReference>
<name>A0AC35F0U3_9BILA</name>
<reference evidence="2" key="1">
    <citation type="submission" date="2022-11" db="UniProtKB">
        <authorList>
            <consortium name="WormBaseParasite"/>
        </authorList>
    </citation>
    <scope>IDENTIFICATION</scope>
</reference>